<dbReference type="NCBIfam" id="TIGR01560">
    <property type="entry name" value="put_DNA_pack"/>
    <property type="match status" value="1"/>
</dbReference>
<sequence>MDELLNKLRKHLHIEDDMDDSMLSLYLEQGKKYVQTATGKQTEWLVIMTSAIFYEYRVAEKELGDALNALTPFFVQEVYADAETPNESTTP</sequence>
<dbReference type="OrthoDB" id="2185827at2"/>
<keyword evidence="4" id="KW-1185">Reference proteome</keyword>
<evidence type="ECO:0000313" key="4">
    <source>
        <dbReference type="Proteomes" id="UP000294641"/>
    </source>
</evidence>
<dbReference type="EMBL" id="UGNP01000001">
    <property type="protein sequence ID" value="STX09209.1"/>
    <property type="molecule type" value="Genomic_DNA"/>
</dbReference>
<dbReference type="InterPro" id="IPR021146">
    <property type="entry name" value="Phage_gp6-like_head-tail"/>
</dbReference>
<dbReference type="InterPro" id="IPR006450">
    <property type="entry name" value="Phage_HK97_gp6-like"/>
</dbReference>
<name>A0A8B4Q925_9BACL</name>
<gene>
    <name evidence="2" type="ORF">DFR61_13024</name>
    <name evidence="1" type="ORF">NCTC10597_00879</name>
</gene>
<reference evidence="2 4" key="2">
    <citation type="submission" date="2019-03" db="EMBL/GenBank/DDBJ databases">
        <title>Genomic Encyclopedia of Type Strains, Phase IV (KMG-IV): sequencing the most valuable type-strain genomes for metagenomic binning, comparative biology and taxonomic classification.</title>
        <authorList>
            <person name="Goeker M."/>
        </authorList>
    </citation>
    <scope>NUCLEOTIDE SEQUENCE [LARGE SCALE GENOMIC DNA]</scope>
    <source>
        <strain evidence="2 4">DSM 20580</strain>
    </source>
</reference>
<evidence type="ECO:0000313" key="3">
    <source>
        <dbReference type="Proteomes" id="UP000254330"/>
    </source>
</evidence>
<dbReference type="Pfam" id="PF05135">
    <property type="entry name" value="Phage_connect_1"/>
    <property type="match status" value="1"/>
</dbReference>
<dbReference type="EMBL" id="SNZG01000030">
    <property type="protein sequence ID" value="TDR35529.1"/>
    <property type="molecule type" value="Genomic_DNA"/>
</dbReference>
<evidence type="ECO:0000313" key="1">
    <source>
        <dbReference type="EMBL" id="STX09209.1"/>
    </source>
</evidence>
<comment type="caution">
    <text evidence="1">The sequence shown here is derived from an EMBL/GenBank/DDBJ whole genome shotgun (WGS) entry which is preliminary data.</text>
</comment>
<dbReference type="RefSeq" id="WP_109348736.1">
    <property type="nucleotide sequence ID" value="NZ_BJUE01000007.1"/>
</dbReference>
<evidence type="ECO:0000313" key="2">
    <source>
        <dbReference type="EMBL" id="TDR35529.1"/>
    </source>
</evidence>
<accession>A0A8B4Q925</accession>
<reference evidence="1 3" key="1">
    <citation type="submission" date="2018-06" db="EMBL/GenBank/DDBJ databases">
        <authorList>
            <consortium name="Pathogen Informatics"/>
            <person name="Doyle S."/>
        </authorList>
    </citation>
    <scope>NUCLEOTIDE SEQUENCE [LARGE SCALE GENOMIC DNA]</scope>
    <source>
        <strain evidence="1 3">NCTC10597</strain>
    </source>
</reference>
<dbReference type="Proteomes" id="UP000294641">
    <property type="component" value="Unassembled WGS sequence"/>
</dbReference>
<dbReference type="CDD" id="cd08054">
    <property type="entry name" value="gp6"/>
    <property type="match status" value="1"/>
</dbReference>
<dbReference type="AlphaFoldDB" id="A0A8B4Q925"/>
<proteinExistence type="predicted"/>
<protein>
    <submittedName>
        <fullName evidence="1 2">Gp6-like head-tail connector protein</fullName>
    </submittedName>
</protein>
<dbReference type="Proteomes" id="UP000254330">
    <property type="component" value="Unassembled WGS sequence"/>
</dbReference>
<organism evidence="1 3">
    <name type="scientific">Kurthia zopfii</name>
    <dbReference type="NCBI Taxonomy" id="1650"/>
    <lineage>
        <taxon>Bacteria</taxon>
        <taxon>Bacillati</taxon>
        <taxon>Bacillota</taxon>
        <taxon>Bacilli</taxon>
        <taxon>Bacillales</taxon>
        <taxon>Caryophanaceae</taxon>
        <taxon>Kurthia</taxon>
    </lineage>
</organism>